<dbReference type="GO" id="GO:0005783">
    <property type="term" value="C:endoplasmic reticulum"/>
    <property type="evidence" value="ECO:0007669"/>
    <property type="project" value="UniProtKB-SubCell"/>
</dbReference>
<dbReference type="Pfam" id="PF11904">
    <property type="entry name" value="ANKRD13_C"/>
    <property type="match status" value="1"/>
</dbReference>
<dbReference type="PANTHER" id="PTHR12447:SF25">
    <property type="entry name" value="ANKYRIN REPEAT DOMAIN-CONTAINING PROTEIN 13C"/>
    <property type="match status" value="1"/>
</dbReference>
<evidence type="ECO:0000256" key="2">
    <source>
        <dbReference type="ARBA" id="ARBA00004308"/>
    </source>
</evidence>
<evidence type="ECO:0000256" key="5">
    <source>
        <dbReference type="ARBA" id="ARBA00023043"/>
    </source>
</evidence>
<evidence type="ECO:0000313" key="9">
    <source>
        <dbReference type="Proteomes" id="UP000271098"/>
    </source>
</evidence>
<keyword evidence="6" id="KW-0472">Membrane</keyword>
<keyword evidence="4" id="KW-0256">Endoplasmic reticulum</keyword>
<organism evidence="10">
    <name type="scientific">Gongylonema pulchrum</name>
    <dbReference type="NCBI Taxonomy" id="637853"/>
    <lineage>
        <taxon>Eukaryota</taxon>
        <taxon>Metazoa</taxon>
        <taxon>Ecdysozoa</taxon>
        <taxon>Nematoda</taxon>
        <taxon>Chromadorea</taxon>
        <taxon>Rhabditida</taxon>
        <taxon>Spirurina</taxon>
        <taxon>Spiruromorpha</taxon>
        <taxon>Spiruroidea</taxon>
        <taxon>Gongylonematidae</taxon>
        <taxon>Gongylonema</taxon>
    </lineage>
</organism>
<comment type="subcellular location">
    <subcellularLocation>
        <location evidence="2">Endomembrane system</location>
    </subcellularLocation>
    <subcellularLocation>
        <location evidence="1">Endoplasmic reticulum</location>
    </subcellularLocation>
</comment>
<reference evidence="10" key="1">
    <citation type="submission" date="2016-06" db="UniProtKB">
        <authorList>
            <consortium name="WormBaseParasite"/>
        </authorList>
    </citation>
    <scope>IDENTIFICATION</scope>
</reference>
<keyword evidence="5" id="KW-0040">ANK repeat</keyword>
<keyword evidence="9" id="KW-1185">Reference proteome</keyword>
<dbReference type="WBParaSite" id="GPUH_0000530201-mRNA-1">
    <property type="protein sequence ID" value="GPUH_0000530201-mRNA-1"/>
    <property type="gene ID" value="GPUH_0000530201"/>
</dbReference>
<name>A0A183D9A4_9BILA</name>
<sequence>MLRKLKAQSRENLIARKPHLLKMLSEFGDFYLELRWDFQSWIPLLSRMLPSDVCKIYKRGTSLRLDTTLVDFNDRTWERGDISFIFTSDCDRSKDQLVILDHESKVFQRIRHEESEAELDEEVDVLMSSDIVSAQMSTKPITFERTMTGWIFKHEKLEQVGDYSAVYYTVEGMSLVTRKRREHLTAEDIKKNKAFIQNLAIGSIMAEDEFKVIPLGNR</sequence>
<dbReference type="AlphaFoldDB" id="A0A183D9A4"/>
<feature type="domain" description="Ankyrin repeat" evidence="7">
    <location>
        <begin position="64"/>
        <end position="194"/>
    </location>
</feature>
<accession>A0A183D9A4</accession>
<gene>
    <name evidence="8" type="ORF">GPUH_LOCUS5293</name>
</gene>
<evidence type="ECO:0000259" key="7">
    <source>
        <dbReference type="Pfam" id="PF11904"/>
    </source>
</evidence>
<proteinExistence type="predicted"/>
<dbReference type="InterPro" id="IPR021832">
    <property type="entry name" value="ANKRD13"/>
</dbReference>
<dbReference type="EMBL" id="UYRT01011004">
    <property type="protein sequence ID" value="VDK50078.1"/>
    <property type="molecule type" value="Genomic_DNA"/>
</dbReference>
<dbReference type="InterPro" id="IPR055285">
    <property type="entry name" value="ANKRD13_C"/>
</dbReference>
<dbReference type="GO" id="GO:0006621">
    <property type="term" value="P:protein retention in ER lumen"/>
    <property type="evidence" value="ECO:0007669"/>
    <property type="project" value="TreeGrafter"/>
</dbReference>
<protein>
    <submittedName>
        <fullName evidence="10">FABP domain-containing protein</fullName>
    </submittedName>
</protein>
<dbReference type="GO" id="GO:0005102">
    <property type="term" value="F:signaling receptor binding"/>
    <property type="evidence" value="ECO:0007669"/>
    <property type="project" value="TreeGrafter"/>
</dbReference>
<dbReference type="Proteomes" id="UP000271098">
    <property type="component" value="Unassembled WGS sequence"/>
</dbReference>
<dbReference type="PANTHER" id="PTHR12447">
    <property type="entry name" value="ANKYRIN REPEAT DOMAIN-CONTAINING PROTEIN 13"/>
    <property type="match status" value="1"/>
</dbReference>
<reference evidence="8 9" key="2">
    <citation type="submission" date="2018-11" db="EMBL/GenBank/DDBJ databases">
        <authorList>
            <consortium name="Pathogen Informatics"/>
        </authorList>
    </citation>
    <scope>NUCLEOTIDE SEQUENCE [LARGE SCALE GENOMIC DNA]</scope>
</reference>
<evidence type="ECO:0000256" key="1">
    <source>
        <dbReference type="ARBA" id="ARBA00004240"/>
    </source>
</evidence>
<evidence type="ECO:0000256" key="6">
    <source>
        <dbReference type="ARBA" id="ARBA00023136"/>
    </source>
</evidence>
<evidence type="ECO:0000256" key="3">
    <source>
        <dbReference type="ARBA" id="ARBA00022737"/>
    </source>
</evidence>
<evidence type="ECO:0000313" key="10">
    <source>
        <dbReference type="WBParaSite" id="GPUH_0000530201-mRNA-1"/>
    </source>
</evidence>
<evidence type="ECO:0000256" key="4">
    <source>
        <dbReference type="ARBA" id="ARBA00022824"/>
    </source>
</evidence>
<keyword evidence="3" id="KW-0677">Repeat</keyword>
<dbReference type="OrthoDB" id="1585644at2759"/>
<evidence type="ECO:0000313" key="8">
    <source>
        <dbReference type="EMBL" id="VDK50078.1"/>
    </source>
</evidence>